<name>A0AA42CUI2_9GAMM</name>
<dbReference type="InterPro" id="IPR051788">
    <property type="entry name" value="MFS_Transporter"/>
</dbReference>
<dbReference type="PANTHER" id="PTHR23514">
    <property type="entry name" value="BYPASS OF STOP CODON PROTEIN 6"/>
    <property type="match status" value="1"/>
</dbReference>
<feature type="transmembrane region" description="Helical" evidence="5">
    <location>
        <begin position="193"/>
        <end position="216"/>
    </location>
</feature>
<dbReference type="EMBL" id="JAPIVE010000002">
    <property type="protein sequence ID" value="MCX2524031.1"/>
    <property type="molecule type" value="Genomic_DNA"/>
</dbReference>
<reference evidence="7" key="1">
    <citation type="submission" date="2022-11" db="EMBL/GenBank/DDBJ databases">
        <title>Larsenimonas rhizosphaerae sp. nov., isolated from a tidal mudflat.</title>
        <authorList>
            <person name="Lee S.D."/>
            <person name="Kim I.S."/>
        </authorList>
    </citation>
    <scope>NUCLEOTIDE SEQUENCE</scope>
    <source>
        <strain evidence="7">GH2-1</strain>
    </source>
</reference>
<keyword evidence="3 5" id="KW-1133">Transmembrane helix</keyword>
<dbReference type="InterPro" id="IPR036259">
    <property type="entry name" value="MFS_trans_sf"/>
</dbReference>
<feature type="transmembrane region" description="Helical" evidence="5">
    <location>
        <begin position="269"/>
        <end position="287"/>
    </location>
</feature>
<feature type="transmembrane region" description="Helical" evidence="5">
    <location>
        <begin position="73"/>
        <end position="91"/>
    </location>
</feature>
<proteinExistence type="predicted"/>
<evidence type="ECO:0000256" key="4">
    <source>
        <dbReference type="ARBA" id="ARBA00023136"/>
    </source>
</evidence>
<gene>
    <name evidence="7" type="ORF">OQ287_07255</name>
</gene>
<evidence type="ECO:0000256" key="1">
    <source>
        <dbReference type="ARBA" id="ARBA00004141"/>
    </source>
</evidence>
<keyword evidence="2 5" id="KW-0812">Transmembrane</keyword>
<dbReference type="Pfam" id="PF07690">
    <property type="entry name" value="MFS_1"/>
    <property type="match status" value="1"/>
</dbReference>
<feature type="transmembrane region" description="Helical" evidence="5">
    <location>
        <begin position="324"/>
        <end position="349"/>
    </location>
</feature>
<feature type="transmembrane region" description="Helical" evidence="5">
    <location>
        <begin position="293"/>
        <end position="312"/>
    </location>
</feature>
<keyword evidence="8" id="KW-1185">Reference proteome</keyword>
<comment type="caution">
    <text evidence="7">The sequence shown here is derived from an EMBL/GenBank/DDBJ whole genome shotgun (WGS) entry which is preliminary data.</text>
</comment>
<evidence type="ECO:0000256" key="2">
    <source>
        <dbReference type="ARBA" id="ARBA00022692"/>
    </source>
</evidence>
<dbReference type="PANTHER" id="PTHR23514:SF13">
    <property type="entry name" value="INNER MEMBRANE PROTEIN YBJJ"/>
    <property type="match status" value="1"/>
</dbReference>
<dbReference type="GO" id="GO:0022857">
    <property type="term" value="F:transmembrane transporter activity"/>
    <property type="evidence" value="ECO:0007669"/>
    <property type="project" value="InterPro"/>
</dbReference>
<evidence type="ECO:0000256" key="5">
    <source>
        <dbReference type="SAM" id="Phobius"/>
    </source>
</evidence>
<protein>
    <submittedName>
        <fullName evidence="7">MFS transporter</fullName>
    </submittedName>
</protein>
<evidence type="ECO:0000256" key="3">
    <source>
        <dbReference type="ARBA" id="ARBA00022989"/>
    </source>
</evidence>
<feature type="transmembrane region" description="Helical" evidence="5">
    <location>
        <begin position="161"/>
        <end position="181"/>
    </location>
</feature>
<comment type="subcellular location">
    <subcellularLocation>
        <location evidence="1">Membrane</location>
        <topology evidence="1">Multi-pass membrane protein</topology>
    </subcellularLocation>
</comment>
<dbReference type="PROSITE" id="PS50850">
    <property type="entry name" value="MFS"/>
    <property type="match status" value="1"/>
</dbReference>
<dbReference type="InterPro" id="IPR011701">
    <property type="entry name" value="MFS"/>
</dbReference>
<dbReference type="AlphaFoldDB" id="A0AA42CUI2"/>
<dbReference type="InterPro" id="IPR020846">
    <property type="entry name" value="MFS_dom"/>
</dbReference>
<dbReference type="GO" id="GO:0016020">
    <property type="term" value="C:membrane"/>
    <property type="evidence" value="ECO:0007669"/>
    <property type="project" value="UniProtKB-SubCell"/>
</dbReference>
<feature type="transmembrane region" description="Helical" evidence="5">
    <location>
        <begin position="12"/>
        <end position="30"/>
    </location>
</feature>
<feature type="transmembrane region" description="Helical" evidence="5">
    <location>
        <begin position="136"/>
        <end position="155"/>
    </location>
</feature>
<organism evidence="7 8">
    <name type="scientific">Larsenimonas rhizosphaerae</name>
    <dbReference type="NCBI Taxonomy" id="2944682"/>
    <lineage>
        <taxon>Bacteria</taxon>
        <taxon>Pseudomonadati</taxon>
        <taxon>Pseudomonadota</taxon>
        <taxon>Gammaproteobacteria</taxon>
        <taxon>Oceanospirillales</taxon>
        <taxon>Halomonadaceae</taxon>
        <taxon>Larsenimonas</taxon>
    </lineage>
</organism>
<feature type="transmembrane region" description="Helical" evidence="5">
    <location>
        <begin position="236"/>
        <end position="257"/>
    </location>
</feature>
<accession>A0AA42CUI2</accession>
<dbReference type="Gene3D" id="1.20.1250.20">
    <property type="entry name" value="MFS general substrate transporter like domains"/>
    <property type="match status" value="2"/>
</dbReference>
<feature type="transmembrane region" description="Helical" evidence="5">
    <location>
        <begin position="42"/>
        <end position="61"/>
    </location>
</feature>
<dbReference type="Proteomes" id="UP001165678">
    <property type="component" value="Unassembled WGS sequence"/>
</dbReference>
<evidence type="ECO:0000313" key="8">
    <source>
        <dbReference type="Proteomes" id="UP001165678"/>
    </source>
</evidence>
<feature type="transmembrane region" description="Helical" evidence="5">
    <location>
        <begin position="355"/>
        <end position="375"/>
    </location>
</feature>
<feature type="domain" description="Major facilitator superfamily (MFS) profile" evidence="6">
    <location>
        <begin position="1"/>
        <end position="374"/>
    </location>
</feature>
<evidence type="ECO:0000259" key="6">
    <source>
        <dbReference type="PROSITE" id="PS50850"/>
    </source>
</evidence>
<keyword evidence="4 5" id="KW-0472">Membrane</keyword>
<feature type="transmembrane region" description="Helical" evidence="5">
    <location>
        <begin position="97"/>
        <end position="115"/>
    </location>
</feature>
<dbReference type="CDD" id="cd17393">
    <property type="entry name" value="MFS_MosC_like"/>
    <property type="match status" value="1"/>
</dbReference>
<sequence>MIQWCQARRMTFLTFAADGFAIGAWSVAVARIQHGLGVSDAAMGWALLAFAGGAIVFMVLAGRLVGRWGACHLSIVSGLTAAAALALTAWMPSLVTLSLLLILLGAGHGSLDVVMNTRASALERDKDKTMMSSFHAGWSIGGLAGAGTAGGLIMLSAPPALLTGGPALIPALAMVTVALYGDRTPAGQVSAPVAVLAWPSRAVSGLGVLAFLSLLAEGIVANWSSLYLQAVLPDSGGGIAVGYGAFALAMLAGRVAGDRLVTCWGIERLLPLGALMAAIGLAMVLLWPSLITAILGFGMMGAGLANVVPQVFSRAASRHHDPNMGIAMVATMGYGGLLLGPALIGGLAGVASLRLALAMLVLVLVVMGLGSAWAWRSAWISFFSSSRRTAR</sequence>
<dbReference type="RefSeq" id="WP_265896003.1">
    <property type="nucleotide sequence ID" value="NZ_JAPIVE010000002.1"/>
</dbReference>
<dbReference type="SUPFAM" id="SSF103473">
    <property type="entry name" value="MFS general substrate transporter"/>
    <property type="match status" value="1"/>
</dbReference>
<evidence type="ECO:0000313" key="7">
    <source>
        <dbReference type="EMBL" id="MCX2524031.1"/>
    </source>
</evidence>